<name>A0A9Q9B2J0_9PEZI</name>
<feature type="chain" id="PRO_5040129358" evidence="2">
    <location>
        <begin position="22"/>
        <end position="168"/>
    </location>
</feature>
<evidence type="ECO:0000313" key="3">
    <source>
        <dbReference type="EMBL" id="USW56232.1"/>
    </source>
</evidence>
<evidence type="ECO:0000256" key="1">
    <source>
        <dbReference type="SAM" id="MobiDB-lite"/>
    </source>
</evidence>
<keyword evidence="4" id="KW-1185">Reference proteome</keyword>
<sequence length="168" mass="16350">MAFRTTLILTLSSAVAAIAVAQPQGSTINFDSNACPDGWSQSQGNNGDNIDYCCPGSSYLDYSPGGVQGCVIGSSTVPFSMAGYTSIVSSLAAEESGGSGGSMTEDSSSSAAEETMTVSSSGEMSSGMTTSMAESGSGAGGSQASATAASSTSGNAAPMMTAAPLLAL</sequence>
<dbReference type="Proteomes" id="UP001056384">
    <property type="component" value="Chromosome 8"/>
</dbReference>
<evidence type="ECO:0000256" key="2">
    <source>
        <dbReference type="SAM" id="SignalP"/>
    </source>
</evidence>
<feature type="region of interest" description="Disordered" evidence="1">
    <location>
        <begin position="94"/>
        <end position="154"/>
    </location>
</feature>
<accession>A0A9Q9B2J0</accession>
<keyword evidence="2" id="KW-0732">Signal</keyword>
<feature type="signal peptide" evidence="2">
    <location>
        <begin position="1"/>
        <end position="21"/>
    </location>
</feature>
<dbReference type="EMBL" id="CP099425">
    <property type="protein sequence ID" value="USW56232.1"/>
    <property type="molecule type" value="Genomic_DNA"/>
</dbReference>
<evidence type="ECO:0000313" key="4">
    <source>
        <dbReference type="Proteomes" id="UP001056384"/>
    </source>
</evidence>
<protein>
    <submittedName>
        <fullName evidence="3">Uncharacterized protein</fullName>
    </submittedName>
</protein>
<reference evidence="3" key="1">
    <citation type="submission" date="2022-06" db="EMBL/GenBank/DDBJ databases">
        <title>Complete genome sequences of two strains of the flax pathogen Septoria linicola.</title>
        <authorList>
            <person name="Lapalu N."/>
            <person name="Simon A."/>
            <person name="Demenou B."/>
            <person name="Paumier D."/>
            <person name="Guillot M.-P."/>
            <person name="Gout L."/>
            <person name="Valade R."/>
        </authorList>
    </citation>
    <scope>NUCLEOTIDE SEQUENCE</scope>
    <source>
        <strain evidence="3">SE15195</strain>
    </source>
</reference>
<gene>
    <name evidence="3" type="ORF">Slin15195_G095510</name>
</gene>
<organism evidence="3 4">
    <name type="scientific">Septoria linicola</name>
    <dbReference type="NCBI Taxonomy" id="215465"/>
    <lineage>
        <taxon>Eukaryota</taxon>
        <taxon>Fungi</taxon>
        <taxon>Dikarya</taxon>
        <taxon>Ascomycota</taxon>
        <taxon>Pezizomycotina</taxon>
        <taxon>Dothideomycetes</taxon>
        <taxon>Dothideomycetidae</taxon>
        <taxon>Mycosphaerellales</taxon>
        <taxon>Mycosphaerellaceae</taxon>
        <taxon>Septoria</taxon>
    </lineage>
</organism>
<proteinExistence type="predicted"/>
<dbReference type="AlphaFoldDB" id="A0A9Q9B2J0"/>